<proteinExistence type="predicted"/>
<gene>
    <name evidence="2" type="ORF">TDUB1175_LOCUS15179</name>
</gene>
<feature type="chain" id="PRO_5030722370" evidence="1">
    <location>
        <begin position="32"/>
        <end position="257"/>
    </location>
</feature>
<protein>
    <submittedName>
        <fullName evidence="2">Uncharacterized protein</fullName>
    </submittedName>
</protein>
<accession>A0A7R9W8Y9</accession>
<reference evidence="2" key="1">
    <citation type="submission" date="2021-01" db="EMBL/GenBank/DDBJ databases">
        <authorList>
            <person name="Corre E."/>
            <person name="Pelletier E."/>
            <person name="Niang G."/>
            <person name="Scheremetjew M."/>
            <person name="Finn R."/>
            <person name="Kale V."/>
            <person name="Holt S."/>
            <person name="Cochrane G."/>
            <person name="Meng A."/>
            <person name="Brown T."/>
            <person name="Cohen L."/>
        </authorList>
    </citation>
    <scope>NUCLEOTIDE SEQUENCE</scope>
    <source>
        <strain evidence="2">CCMP147</strain>
    </source>
</reference>
<name>A0A7R9W8Y9_9STRA</name>
<evidence type="ECO:0000256" key="1">
    <source>
        <dbReference type="SAM" id="SignalP"/>
    </source>
</evidence>
<sequence length="257" mass="28533">MTTSRPPRRPSRCRLWAGALLLALSSRESRGMRLEPALVFDNTRVASRERKQESLPTSIPPVDVYLRLSPLVGGPSYLPLHAEIMLLDSSGNVDEEGNCPDAPWRRQRRSGRVLHRFDFLPEEPTDPSTLARLLTLQSVPGLARYRTLPREVIEEVSGEVEEADLLELGNQSIDRILAGGSNGLVLRLFSINPSSDEIFSEYAQISSISSAVRFTEQYQEDRGELNLLSNGCHTFALALISHLNDPSVSKGGDEVNR</sequence>
<dbReference type="AlphaFoldDB" id="A0A7R9W8Y9"/>
<evidence type="ECO:0000313" key="2">
    <source>
        <dbReference type="EMBL" id="CAD8316386.1"/>
    </source>
</evidence>
<feature type="signal peptide" evidence="1">
    <location>
        <begin position="1"/>
        <end position="31"/>
    </location>
</feature>
<keyword evidence="1" id="KW-0732">Signal</keyword>
<organism evidence="2">
    <name type="scientific">Pseudictyota dubia</name>
    <dbReference type="NCBI Taxonomy" id="2749911"/>
    <lineage>
        <taxon>Eukaryota</taxon>
        <taxon>Sar</taxon>
        <taxon>Stramenopiles</taxon>
        <taxon>Ochrophyta</taxon>
        <taxon>Bacillariophyta</taxon>
        <taxon>Mediophyceae</taxon>
        <taxon>Biddulphiophycidae</taxon>
        <taxon>Eupodiscales</taxon>
        <taxon>Odontellaceae</taxon>
        <taxon>Pseudictyota</taxon>
    </lineage>
</organism>
<dbReference type="EMBL" id="HBED01030274">
    <property type="protein sequence ID" value="CAD8316386.1"/>
    <property type="molecule type" value="Transcribed_RNA"/>
</dbReference>